<evidence type="ECO:0000313" key="6">
    <source>
        <dbReference type="Proteomes" id="UP001231189"/>
    </source>
</evidence>
<feature type="signal peptide" evidence="4">
    <location>
        <begin position="1"/>
        <end position="16"/>
    </location>
</feature>
<accession>A0AAD8RLU8</accession>
<name>A0AAD8RLU8_LOLMU</name>
<dbReference type="Pfam" id="PF00067">
    <property type="entry name" value="p450"/>
    <property type="match status" value="1"/>
</dbReference>
<keyword evidence="3" id="KW-0408">Iron</keyword>
<evidence type="ECO:0000256" key="3">
    <source>
        <dbReference type="ARBA" id="ARBA00023004"/>
    </source>
</evidence>
<evidence type="ECO:0000256" key="2">
    <source>
        <dbReference type="ARBA" id="ARBA00022723"/>
    </source>
</evidence>
<dbReference type="Proteomes" id="UP001231189">
    <property type="component" value="Unassembled WGS sequence"/>
</dbReference>
<organism evidence="5 6">
    <name type="scientific">Lolium multiflorum</name>
    <name type="common">Italian ryegrass</name>
    <name type="synonym">Lolium perenne subsp. multiflorum</name>
    <dbReference type="NCBI Taxonomy" id="4521"/>
    <lineage>
        <taxon>Eukaryota</taxon>
        <taxon>Viridiplantae</taxon>
        <taxon>Streptophyta</taxon>
        <taxon>Embryophyta</taxon>
        <taxon>Tracheophyta</taxon>
        <taxon>Spermatophyta</taxon>
        <taxon>Magnoliopsida</taxon>
        <taxon>Liliopsida</taxon>
        <taxon>Poales</taxon>
        <taxon>Poaceae</taxon>
        <taxon>BOP clade</taxon>
        <taxon>Pooideae</taxon>
        <taxon>Poodae</taxon>
        <taxon>Poeae</taxon>
        <taxon>Poeae Chloroplast Group 2 (Poeae type)</taxon>
        <taxon>Loliodinae</taxon>
        <taxon>Loliinae</taxon>
        <taxon>Lolium</taxon>
    </lineage>
</organism>
<comment type="similarity">
    <text evidence="1">Belongs to the cytochrome P450 family.</text>
</comment>
<dbReference type="GO" id="GO:0004497">
    <property type="term" value="F:monooxygenase activity"/>
    <property type="evidence" value="ECO:0007669"/>
    <property type="project" value="InterPro"/>
</dbReference>
<dbReference type="GO" id="GO:0016705">
    <property type="term" value="F:oxidoreductase activity, acting on paired donors, with incorporation or reduction of molecular oxygen"/>
    <property type="evidence" value="ECO:0007669"/>
    <property type="project" value="InterPro"/>
</dbReference>
<dbReference type="GO" id="GO:0020037">
    <property type="term" value="F:heme binding"/>
    <property type="evidence" value="ECO:0007669"/>
    <property type="project" value="InterPro"/>
</dbReference>
<dbReference type="EMBL" id="JAUUTY010000005">
    <property type="protein sequence ID" value="KAK1627755.1"/>
    <property type="molecule type" value="Genomic_DNA"/>
</dbReference>
<keyword evidence="6" id="KW-1185">Reference proteome</keyword>
<keyword evidence="4" id="KW-0732">Signal</keyword>
<dbReference type="SUPFAM" id="SSF48264">
    <property type="entry name" value="Cytochrome P450"/>
    <property type="match status" value="1"/>
</dbReference>
<evidence type="ECO:0000256" key="1">
    <source>
        <dbReference type="ARBA" id="ARBA00010617"/>
    </source>
</evidence>
<dbReference type="InterPro" id="IPR001128">
    <property type="entry name" value="Cyt_P450"/>
</dbReference>
<dbReference type="Gene3D" id="1.10.630.10">
    <property type="entry name" value="Cytochrome P450"/>
    <property type="match status" value="1"/>
</dbReference>
<comment type="caution">
    <text evidence="5">The sequence shown here is derived from an EMBL/GenBank/DDBJ whole genome shotgun (WGS) entry which is preliminary data.</text>
</comment>
<reference evidence="5" key="1">
    <citation type="submission" date="2023-07" db="EMBL/GenBank/DDBJ databases">
        <title>A chromosome-level genome assembly of Lolium multiflorum.</title>
        <authorList>
            <person name="Chen Y."/>
            <person name="Copetti D."/>
            <person name="Kolliker R."/>
            <person name="Studer B."/>
        </authorList>
    </citation>
    <scope>NUCLEOTIDE SEQUENCE</scope>
    <source>
        <strain evidence="5">02402/16</strain>
        <tissue evidence="5">Leaf</tissue>
    </source>
</reference>
<dbReference type="GO" id="GO:0005506">
    <property type="term" value="F:iron ion binding"/>
    <property type="evidence" value="ECO:0007669"/>
    <property type="project" value="InterPro"/>
</dbReference>
<sequence length="302" mass="33274">MDQLATLLLLLPLLLAGLLYLEKKRRGVDHQRLPPAPPGMLIIGNLHQVGAIPHRALRALAAANGAPHLMRLRLGQVPALVASSPASAAELMRAHDHVFATRPYISAAEIMTYGFQEMVFAPHGEHWRHVRRLCSEHVLSSSRSRRQNPMREQEVAALVQAVASFAAADAVVDVSGALYRFAHDVICRVVCGRHSREEEGRSELFRELIKENAALMGGFRVGDYFPALAWADVLLPGAGGGTRARRNSRRWDELLEKVVQEHEGRRGGRGDDDDGTEEDFVDVLLALQEQGGHDGFELSSEI</sequence>
<dbReference type="PANTHER" id="PTHR47955">
    <property type="entry name" value="CYTOCHROME P450 FAMILY 71 PROTEIN"/>
    <property type="match status" value="1"/>
</dbReference>
<proteinExistence type="inferred from homology"/>
<evidence type="ECO:0000256" key="4">
    <source>
        <dbReference type="SAM" id="SignalP"/>
    </source>
</evidence>
<dbReference type="AlphaFoldDB" id="A0AAD8RLU8"/>
<dbReference type="PANTHER" id="PTHR47955:SF14">
    <property type="entry name" value="OS01G0543600 PROTEIN"/>
    <property type="match status" value="1"/>
</dbReference>
<keyword evidence="2" id="KW-0479">Metal-binding</keyword>
<dbReference type="InterPro" id="IPR036396">
    <property type="entry name" value="Cyt_P450_sf"/>
</dbReference>
<feature type="chain" id="PRO_5042184750" evidence="4">
    <location>
        <begin position="17"/>
        <end position="302"/>
    </location>
</feature>
<evidence type="ECO:0000313" key="5">
    <source>
        <dbReference type="EMBL" id="KAK1627755.1"/>
    </source>
</evidence>
<protein>
    <submittedName>
        <fullName evidence="5">Uncharacterized protein</fullName>
    </submittedName>
</protein>
<gene>
    <name evidence="5" type="ORF">QYE76_002070</name>
</gene>